<feature type="domain" description="SnoaL-like" evidence="1">
    <location>
        <begin position="6"/>
        <end position="67"/>
    </location>
</feature>
<gene>
    <name evidence="2" type="ORF">CPY51_07215</name>
</gene>
<dbReference type="Gene3D" id="3.10.450.50">
    <property type="match status" value="1"/>
</dbReference>
<comment type="caution">
    <text evidence="2">The sequence shown here is derived from an EMBL/GenBank/DDBJ whole genome shotgun (WGS) entry which is preliminary data.</text>
</comment>
<dbReference type="InterPro" id="IPR037401">
    <property type="entry name" value="SnoaL-like"/>
</dbReference>
<sequence>MFDGEAKVYVEFHDYALHQSAEIFYVIGRERGALASTNGSLELKIRTSRVFRKVDGRWKQTHHHGSMDDPILLTKYQQFVSTKPGV</sequence>
<dbReference type="InterPro" id="IPR032710">
    <property type="entry name" value="NTF2-like_dom_sf"/>
</dbReference>
<reference evidence="2 3" key="1">
    <citation type="journal article" date="2018" name="Sci. Rep.">
        <title>Rhizobium tumorigenes sp. nov., a novel plant tumorigenic bacterium isolated from cane gall tumors on thornless blackberry.</title>
        <authorList>
            <person name="Kuzmanovi N."/>
            <person name="Smalla K."/>
            <person name="Gronow S."/>
            <person name="PuBawska J."/>
        </authorList>
    </citation>
    <scope>NUCLEOTIDE SEQUENCE [LARGE SCALE GENOMIC DNA]</scope>
    <source>
        <strain evidence="2 3">CCBAU 85046</strain>
    </source>
</reference>
<name>A0A2W4CRS3_9HYPH</name>
<dbReference type="EMBL" id="PCDP01000020">
    <property type="protein sequence ID" value="PZM15387.1"/>
    <property type="molecule type" value="Genomic_DNA"/>
</dbReference>
<evidence type="ECO:0000313" key="3">
    <source>
        <dbReference type="Proteomes" id="UP000248925"/>
    </source>
</evidence>
<organism evidence="2 3">
    <name type="scientific">Rhizobium tubonense</name>
    <dbReference type="NCBI Taxonomy" id="484088"/>
    <lineage>
        <taxon>Bacteria</taxon>
        <taxon>Pseudomonadati</taxon>
        <taxon>Pseudomonadota</taxon>
        <taxon>Alphaproteobacteria</taxon>
        <taxon>Hyphomicrobiales</taxon>
        <taxon>Rhizobiaceae</taxon>
        <taxon>Rhizobium/Agrobacterium group</taxon>
        <taxon>Rhizobium</taxon>
    </lineage>
</organism>
<dbReference type="Proteomes" id="UP000248925">
    <property type="component" value="Unassembled WGS sequence"/>
</dbReference>
<dbReference type="RefSeq" id="WP_111159617.1">
    <property type="nucleotide sequence ID" value="NZ_PCDP01000020.1"/>
</dbReference>
<keyword evidence="3" id="KW-1185">Reference proteome</keyword>
<dbReference type="AlphaFoldDB" id="A0A2W4CRS3"/>
<dbReference type="OrthoDB" id="8375282at2"/>
<protein>
    <recommendedName>
        <fullName evidence="1">SnoaL-like domain-containing protein</fullName>
    </recommendedName>
</protein>
<evidence type="ECO:0000313" key="2">
    <source>
        <dbReference type="EMBL" id="PZM15387.1"/>
    </source>
</evidence>
<accession>A0A2W4CRS3</accession>
<dbReference type="SUPFAM" id="SSF54427">
    <property type="entry name" value="NTF2-like"/>
    <property type="match status" value="1"/>
</dbReference>
<proteinExistence type="predicted"/>
<dbReference type="Pfam" id="PF13474">
    <property type="entry name" value="SnoaL_3"/>
    <property type="match status" value="1"/>
</dbReference>
<evidence type="ECO:0000259" key="1">
    <source>
        <dbReference type="Pfam" id="PF13474"/>
    </source>
</evidence>